<accession>A0A2M9BDV4</accession>
<name>A0A2M9BDV4_9ACTN</name>
<gene>
    <name evidence="1" type="ORF">CLV56_0268</name>
</gene>
<organism evidence="1 2">
    <name type="scientific">Mumia flava</name>
    <dbReference type="NCBI Taxonomy" id="1348852"/>
    <lineage>
        <taxon>Bacteria</taxon>
        <taxon>Bacillati</taxon>
        <taxon>Actinomycetota</taxon>
        <taxon>Actinomycetes</taxon>
        <taxon>Propionibacteriales</taxon>
        <taxon>Nocardioidaceae</taxon>
        <taxon>Mumia</taxon>
    </lineage>
</organism>
<sequence>MSVRILSVVDMNETNAAHRPPRPPAEVAGDEVLTIDCASCLARPQACGDCVVTALLGPPSHLEMDADETAALDALSSAGLLPPLRLVTPTDSRADPPPP</sequence>
<dbReference type="Proteomes" id="UP000230842">
    <property type="component" value="Unassembled WGS sequence"/>
</dbReference>
<evidence type="ECO:0000313" key="1">
    <source>
        <dbReference type="EMBL" id="PJJ56064.1"/>
    </source>
</evidence>
<evidence type="ECO:0000313" key="2">
    <source>
        <dbReference type="Proteomes" id="UP000230842"/>
    </source>
</evidence>
<dbReference type="EMBL" id="PGEZ01000001">
    <property type="protein sequence ID" value="PJJ56064.1"/>
    <property type="molecule type" value="Genomic_DNA"/>
</dbReference>
<proteinExistence type="predicted"/>
<reference evidence="1 2" key="1">
    <citation type="submission" date="2017-11" db="EMBL/GenBank/DDBJ databases">
        <title>Genomic Encyclopedia of Archaeal and Bacterial Type Strains, Phase II (KMG-II): From Individual Species to Whole Genera.</title>
        <authorList>
            <person name="Goeker M."/>
        </authorList>
    </citation>
    <scope>NUCLEOTIDE SEQUENCE [LARGE SCALE GENOMIC DNA]</scope>
    <source>
        <strain evidence="1 2">DSM 27763</strain>
    </source>
</reference>
<dbReference type="AlphaFoldDB" id="A0A2M9BDV4"/>
<protein>
    <submittedName>
        <fullName evidence="1">Uncharacterized protein</fullName>
    </submittedName>
</protein>
<comment type="caution">
    <text evidence="1">The sequence shown here is derived from an EMBL/GenBank/DDBJ whole genome shotgun (WGS) entry which is preliminary data.</text>
</comment>
<keyword evidence="2" id="KW-1185">Reference proteome</keyword>